<feature type="compositionally biased region" description="Polar residues" evidence="1">
    <location>
        <begin position="175"/>
        <end position="193"/>
    </location>
</feature>
<dbReference type="AlphaFoldDB" id="A0AA96WX09"/>
<dbReference type="RefSeq" id="WP_316431885.1">
    <property type="nucleotide sequence ID" value="NZ_CP053586.1"/>
</dbReference>
<accession>A0AA96WX09</accession>
<sequence>MSIGLKNLQGCTTALATGLITLGLLVVDQQSAHAAQQLFCNGSMNNGWAYTAEFLDGRFTQIRWQRSGQPPQTTNLTFSNTNAQGQPIYTGAFQAATTVTLTDLSGGNVNPGSQISVSVEEWGTSTGTCGLSSGGSAPSPQPPQQLFCDGRMKNGWAYTAEYTDRRFSLIRWQRSGQPPQTTNLSSSGTNAQGQPIYRGSFQAATAVTLIDLSGGNVQPGSEVSVGVEEWGWARGRCRS</sequence>
<evidence type="ECO:0000313" key="2">
    <source>
        <dbReference type="EMBL" id="WNZ25722.1"/>
    </source>
</evidence>
<gene>
    <name evidence="2" type="ORF">HJG54_24705</name>
</gene>
<protein>
    <submittedName>
        <fullName evidence="2">Uncharacterized protein</fullName>
    </submittedName>
</protein>
<dbReference type="EMBL" id="CP053586">
    <property type="protein sequence ID" value="WNZ25722.1"/>
    <property type="molecule type" value="Genomic_DNA"/>
</dbReference>
<organism evidence="2">
    <name type="scientific">Leptolyngbya sp. NK1-12</name>
    <dbReference type="NCBI Taxonomy" id="2547451"/>
    <lineage>
        <taxon>Bacteria</taxon>
        <taxon>Bacillati</taxon>
        <taxon>Cyanobacteriota</taxon>
        <taxon>Cyanophyceae</taxon>
        <taxon>Leptolyngbyales</taxon>
        <taxon>Leptolyngbyaceae</taxon>
        <taxon>Leptolyngbya group</taxon>
        <taxon>Leptolyngbya</taxon>
    </lineage>
</organism>
<name>A0AA96WX09_9CYAN</name>
<proteinExistence type="predicted"/>
<reference evidence="2" key="1">
    <citation type="submission" date="2020-05" db="EMBL/GenBank/DDBJ databases">
        <authorList>
            <person name="Zhu T."/>
            <person name="Keshari N."/>
            <person name="Lu X."/>
        </authorList>
    </citation>
    <scope>NUCLEOTIDE SEQUENCE</scope>
    <source>
        <strain evidence="2">NK1-12</strain>
    </source>
</reference>
<feature type="region of interest" description="Disordered" evidence="1">
    <location>
        <begin position="175"/>
        <end position="195"/>
    </location>
</feature>
<evidence type="ECO:0000256" key="1">
    <source>
        <dbReference type="SAM" id="MobiDB-lite"/>
    </source>
</evidence>